<gene>
    <name evidence="1" type="ORF">HannXRQ_Chr08g0229691</name>
</gene>
<keyword evidence="2" id="KW-1185">Reference proteome</keyword>
<organism evidence="1 2">
    <name type="scientific">Helianthus annuus</name>
    <name type="common">Common sunflower</name>
    <dbReference type="NCBI Taxonomy" id="4232"/>
    <lineage>
        <taxon>Eukaryota</taxon>
        <taxon>Viridiplantae</taxon>
        <taxon>Streptophyta</taxon>
        <taxon>Embryophyta</taxon>
        <taxon>Tracheophyta</taxon>
        <taxon>Spermatophyta</taxon>
        <taxon>Magnoliopsida</taxon>
        <taxon>eudicotyledons</taxon>
        <taxon>Gunneridae</taxon>
        <taxon>Pentapetalae</taxon>
        <taxon>asterids</taxon>
        <taxon>campanulids</taxon>
        <taxon>Asterales</taxon>
        <taxon>Asteraceae</taxon>
        <taxon>Asteroideae</taxon>
        <taxon>Heliantheae alliance</taxon>
        <taxon>Heliantheae</taxon>
        <taxon>Helianthus</taxon>
    </lineage>
</organism>
<name>A0A251U855_HELAN</name>
<dbReference type="AlphaFoldDB" id="A0A251U855"/>
<sequence length="68" mass="7735">MNVQKIKNKKYYTKHLSSPSDVRDLGKHGLDCQELLRSILDPETTHTLYDGQWMMVVDDGIMVVVGGE</sequence>
<protein>
    <submittedName>
        <fullName evidence="1">Uncharacterized protein</fullName>
    </submittedName>
</protein>
<dbReference type="EMBL" id="CM007897">
    <property type="protein sequence ID" value="OTG19046.1"/>
    <property type="molecule type" value="Genomic_DNA"/>
</dbReference>
<evidence type="ECO:0000313" key="2">
    <source>
        <dbReference type="Proteomes" id="UP000215914"/>
    </source>
</evidence>
<accession>A0A251U855</accession>
<proteinExistence type="predicted"/>
<dbReference type="Proteomes" id="UP000215914">
    <property type="component" value="Chromosome 8"/>
</dbReference>
<reference evidence="2" key="1">
    <citation type="journal article" date="2017" name="Nature">
        <title>The sunflower genome provides insights into oil metabolism, flowering and Asterid evolution.</title>
        <authorList>
            <person name="Badouin H."/>
            <person name="Gouzy J."/>
            <person name="Grassa C.J."/>
            <person name="Murat F."/>
            <person name="Staton S.E."/>
            <person name="Cottret L."/>
            <person name="Lelandais-Briere C."/>
            <person name="Owens G.L."/>
            <person name="Carrere S."/>
            <person name="Mayjonade B."/>
            <person name="Legrand L."/>
            <person name="Gill N."/>
            <person name="Kane N.C."/>
            <person name="Bowers J.E."/>
            <person name="Hubner S."/>
            <person name="Bellec A."/>
            <person name="Berard A."/>
            <person name="Berges H."/>
            <person name="Blanchet N."/>
            <person name="Boniface M.C."/>
            <person name="Brunel D."/>
            <person name="Catrice O."/>
            <person name="Chaidir N."/>
            <person name="Claudel C."/>
            <person name="Donnadieu C."/>
            <person name="Faraut T."/>
            <person name="Fievet G."/>
            <person name="Helmstetter N."/>
            <person name="King M."/>
            <person name="Knapp S.J."/>
            <person name="Lai Z."/>
            <person name="Le Paslier M.C."/>
            <person name="Lippi Y."/>
            <person name="Lorenzon L."/>
            <person name="Mandel J.R."/>
            <person name="Marage G."/>
            <person name="Marchand G."/>
            <person name="Marquand E."/>
            <person name="Bret-Mestries E."/>
            <person name="Morien E."/>
            <person name="Nambeesan S."/>
            <person name="Nguyen T."/>
            <person name="Pegot-Espagnet P."/>
            <person name="Pouilly N."/>
            <person name="Raftis F."/>
            <person name="Sallet E."/>
            <person name="Schiex T."/>
            <person name="Thomas J."/>
            <person name="Vandecasteele C."/>
            <person name="Vares D."/>
            <person name="Vear F."/>
            <person name="Vautrin S."/>
            <person name="Crespi M."/>
            <person name="Mangin B."/>
            <person name="Burke J.M."/>
            <person name="Salse J."/>
            <person name="Munos S."/>
            <person name="Vincourt P."/>
            <person name="Rieseberg L.H."/>
            <person name="Langlade N.B."/>
        </authorList>
    </citation>
    <scope>NUCLEOTIDE SEQUENCE [LARGE SCALE GENOMIC DNA]</scope>
    <source>
        <strain evidence="2">cv. SF193</strain>
    </source>
</reference>
<evidence type="ECO:0000313" key="1">
    <source>
        <dbReference type="EMBL" id="OTG19046.1"/>
    </source>
</evidence>
<dbReference type="InParanoid" id="A0A251U855"/>